<proteinExistence type="predicted"/>
<dbReference type="HOGENOM" id="CLU_021109_0_0_1"/>
<dbReference type="Proteomes" id="UP000030151">
    <property type="component" value="Unassembled WGS sequence"/>
</dbReference>
<feature type="region of interest" description="Disordered" evidence="1">
    <location>
        <begin position="432"/>
        <end position="466"/>
    </location>
</feature>
<gene>
    <name evidence="2" type="ORF">X797_000660</name>
</gene>
<feature type="compositionally biased region" description="Low complexity" evidence="1">
    <location>
        <begin position="213"/>
        <end position="232"/>
    </location>
</feature>
<evidence type="ECO:0000313" key="2">
    <source>
        <dbReference type="EMBL" id="EXV05943.1"/>
    </source>
</evidence>
<evidence type="ECO:0000313" key="3">
    <source>
        <dbReference type="Proteomes" id="UP000030151"/>
    </source>
</evidence>
<protein>
    <submittedName>
        <fullName evidence="2">Uncharacterized protein</fullName>
    </submittedName>
</protein>
<feature type="region of interest" description="Disordered" evidence="1">
    <location>
        <begin position="503"/>
        <end position="530"/>
    </location>
</feature>
<organism evidence="2 3">
    <name type="scientific">Metarhizium robertsii</name>
    <dbReference type="NCBI Taxonomy" id="568076"/>
    <lineage>
        <taxon>Eukaryota</taxon>
        <taxon>Fungi</taxon>
        <taxon>Dikarya</taxon>
        <taxon>Ascomycota</taxon>
        <taxon>Pezizomycotina</taxon>
        <taxon>Sordariomycetes</taxon>
        <taxon>Hypocreomycetidae</taxon>
        <taxon>Hypocreales</taxon>
        <taxon>Clavicipitaceae</taxon>
        <taxon>Metarhizium</taxon>
    </lineage>
</organism>
<feature type="compositionally biased region" description="Basic and acidic residues" evidence="1">
    <location>
        <begin position="440"/>
        <end position="454"/>
    </location>
</feature>
<name>A0A0A1V8Q6_9HYPO</name>
<comment type="caution">
    <text evidence="2">The sequence shown here is derived from an EMBL/GenBank/DDBJ whole genome shotgun (WGS) entry which is preliminary data.</text>
</comment>
<accession>A0A0A1V8Q6</accession>
<feature type="region of interest" description="Disordered" evidence="1">
    <location>
        <begin position="212"/>
        <end position="255"/>
    </location>
</feature>
<sequence>MGPSKDNGPRTYHNHCSNIYHRASGDQKVPQYGPSGSLIYQASGGSAFSDCVRCQNVVKQAETKIQDHLRPRRLHHASVTLGGESEIQVDDGNHLYFVNKTDIREVVKIVLDMFQQEAAYQDSIKRENISDKNPSQSSPMLLEFDSKRNSITPRLSAVAEPATTISVPKTFFAHTKWNSTELSAGYLKDDLSTTTTILSRGSVSEIVWSENISSGANRPSRSRSSAKASNKPSNHKRIQRQPISKSAQFQGTLTPEETTTQYLTNRLESLSSNLAFQKRISRSTDEESNITSFPELRPRHCTNDWLNPPAEIEQLTQAPTSDLYRRGVDAHSGRAPASPEAAWQAPQPIAIPCDDSIFDKDPFYCTNLYLHERRATNGSTSTGKIRPGSSISSSAYPRRSSQVPLSYDSPWDSQEGFIPRILEKLRRNTQYDLNQQAYPRPDENVWSAERRKSPSPEAGTDANVRSRDSIVKERTLKPPTADNLGIYEALTGSKMVVGRKRHDTCSEDNQPHVCENDMDHTKGSSRVPVI</sequence>
<evidence type="ECO:0000256" key="1">
    <source>
        <dbReference type="SAM" id="MobiDB-lite"/>
    </source>
</evidence>
<feature type="compositionally biased region" description="Polar residues" evidence="1">
    <location>
        <begin position="241"/>
        <end position="255"/>
    </location>
</feature>
<dbReference type="OrthoDB" id="4837923at2759"/>
<reference evidence="2 3" key="1">
    <citation type="submission" date="2014-02" db="EMBL/GenBank/DDBJ databases">
        <title>The genome sequence of the entomopathogenic fungus Metarhizium robertsii ARSEF 2575.</title>
        <authorList>
            <person name="Giuliano Garisto Donzelli B."/>
            <person name="Roe B.A."/>
            <person name="Macmil S.L."/>
            <person name="Krasnoff S.B."/>
            <person name="Gibson D.M."/>
        </authorList>
    </citation>
    <scope>NUCLEOTIDE SEQUENCE [LARGE SCALE GENOMIC DNA]</scope>
    <source>
        <strain evidence="2 3">ARSEF 2575</strain>
    </source>
</reference>
<dbReference type="AlphaFoldDB" id="A0A0A1V8Q6"/>
<dbReference type="EMBL" id="JELW01000001">
    <property type="protein sequence ID" value="EXV05943.1"/>
    <property type="molecule type" value="Genomic_DNA"/>
</dbReference>
<feature type="region of interest" description="Disordered" evidence="1">
    <location>
        <begin position="377"/>
        <end position="409"/>
    </location>
</feature>
<feature type="compositionally biased region" description="Low complexity" evidence="1">
    <location>
        <begin position="385"/>
        <end position="401"/>
    </location>
</feature>